<reference evidence="1 2" key="1">
    <citation type="journal article" date="2013" name="Front. Microbiol.">
        <title>Comparative genomic analyses of the cyanobacterium, Lyngbya aestuarii BL J, a powerful hydrogen producer.</title>
        <authorList>
            <person name="Kothari A."/>
            <person name="Vaughn M."/>
            <person name="Garcia-Pichel F."/>
        </authorList>
    </citation>
    <scope>NUCLEOTIDE SEQUENCE [LARGE SCALE GENOMIC DNA]</scope>
    <source>
        <strain evidence="1 2">BL J</strain>
    </source>
</reference>
<name>U7QHY1_9CYAN</name>
<evidence type="ECO:0000313" key="1">
    <source>
        <dbReference type="EMBL" id="ERT06031.1"/>
    </source>
</evidence>
<dbReference type="Proteomes" id="UP000017127">
    <property type="component" value="Unassembled WGS sequence"/>
</dbReference>
<organism evidence="1 2">
    <name type="scientific">Lyngbya aestuarii BL J</name>
    <dbReference type="NCBI Taxonomy" id="1348334"/>
    <lineage>
        <taxon>Bacteria</taxon>
        <taxon>Bacillati</taxon>
        <taxon>Cyanobacteriota</taxon>
        <taxon>Cyanophyceae</taxon>
        <taxon>Oscillatoriophycideae</taxon>
        <taxon>Oscillatoriales</taxon>
        <taxon>Microcoleaceae</taxon>
        <taxon>Lyngbya</taxon>
    </lineage>
</organism>
<sequence>MKLGKLFKIPGFLRIQRSYFPTFSQMSPIFETVWDTRLAS</sequence>
<proteinExistence type="predicted"/>
<gene>
    <name evidence="1" type="ORF">M595_4043</name>
</gene>
<keyword evidence="2" id="KW-1185">Reference proteome</keyword>
<protein>
    <submittedName>
        <fullName evidence="1">Uncharacterized protein</fullName>
    </submittedName>
</protein>
<dbReference type="EMBL" id="AUZM01000044">
    <property type="protein sequence ID" value="ERT06031.1"/>
    <property type="molecule type" value="Genomic_DNA"/>
</dbReference>
<accession>U7QHY1</accession>
<dbReference type="AlphaFoldDB" id="U7QHY1"/>
<evidence type="ECO:0000313" key="2">
    <source>
        <dbReference type="Proteomes" id="UP000017127"/>
    </source>
</evidence>
<comment type="caution">
    <text evidence="1">The sequence shown here is derived from an EMBL/GenBank/DDBJ whole genome shotgun (WGS) entry which is preliminary data.</text>
</comment>